<evidence type="ECO:0000256" key="5">
    <source>
        <dbReference type="ARBA" id="ARBA00022989"/>
    </source>
</evidence>
<organism evidence="13 14">
    <name type="scientific">Paraglomus occultum</name>
    <dbReference type="NCBI Taxonomy" id="144539"/>
    <lineage>
        <taxon>Eukaryota</taxon>
        <taxon>Fungi</taxon>
        <taxon>Fungi incertae sedis</taxon>
        <taxon>Mucoromycota</taxon>
        <taxon>Glomeromycotina</taxon>
        <taxon>Glomeromycetes</taxon>
        <taxon>Paraglomerales</taxon>
        <taxon>Paraglomeraceae</taxon>
        <taxon>Paraglomus</taxon>
    </lineage>
</organism>
<keyword evidence="7" id="KW-0408">Iron</keyword>
<dbReference type="GO" id="GO:0120547">
    <property type="term" value="F:heme A synthase activity"/>
    <property type="evidence" value="ECO:0007669"/>
    <property type="project" value="UniProtKB-EC"/>
</dbReference>
<dbReference type="GO" id="GO:0016653">
    <property type="term" value="F:oxidoreductase activity, acting on NAD(P)H, heme protein as acceptor"/>
    <property type="evidence" value="ECO:0007669"/>
    <property type="project" value="TreeGrafter"/>
</dbReference>
<evidence type="ECO:0000256" key="1">
    <source>
        <dbReference type="ARBA" id="ARBA00001970"/>
    </source>
</evidence>
<feature type="transmembrane region" description="Helical" evidence="12">
    <location>
        <begin position="208"/>
        <end position="226"/>
    </location>
</feature>
<dbReference type="EMBL" id="CAJVPJ010000294">
    <property type="protein sequence ID" value="CAG8507671.1"/>
    <property type="molecule type" value="Genomic_DNA"/>
</dbReference>
<sequence>MLGSIIQTFARKQTHIPITFVRSVRLLTLRSINNNSNLAINKKASSVAQINVKALSSTIPPKNVPSAWQSTSSLSRLLLRRKFYLSSKPSFFFSNKYNVSAISLKPPPSSASRALTVPTKPIVGYWLLSTAALVFGIVILGGLTRLTESGLSIVEWKPVTGVMLPVSETQWQEEFEKYKQFPEYKLLNYEMDLSDFKYIYLMEWAHRIWGRAIGVAFLIPAVYFGARGYMSRTVMKKVVGLAGLLGFQGVLGWYMVKSGLSEHLLSTPGAVPRVSHYRLAAHLGSAFLLYGGMLLTGLQVLRDAKITKGAYDLSVSKTLLDSNLNAFRRFAIATAILVFITSMSGALVAGLDAGLIYNEFPYMGKNITPPRDELLSPEYIRKGDSLPWRNFFDNPTTVQFDHRVLAMTTTGVIFALWLYSRKLNLPIQARRAVNVLLGVVGLQATLGISTLIYMVPIELASAHQAGSLTLLTSALWLVHALKRIPVR</sequence>
<comment type="subcellular location">
    <subcellularLocation>
        <location evidence="2">Membrane</location>
        <topology evidence="2">Multi-pass membrane protein</topology>
    </subcellularLocation>
</comment>
<keyword evidence="8" id="KW-0350">Heme biosynthesis</keyword>
<comment type="cofactor">
    <cofactor evidence="1">
        <name>heme b</name>
        <dbReference type="ChEBI" id="CHEBI:60344"/>
    </cofactor>
</comment>
<dbReference type="GO" id="GO:0005743">
    <property type="term" value="C:mitochondrial inner membrane"/>
    <property type="evidence" value="ECO:0007669"/>
    <property type="project" value="TreeGrafter"/>
</dbReference>
<keyword evidence="5 12" id="KW-1133">Transmembrane helix</keyword>
<dbReference type="GO" id="GO:0046872">
    <property type="term" value="F:metal ion binding"/>
    <property type="evidence" value="ECO:0007669"/>
    <property type="project" value="UniProtKB-KW"/>
</dbReference>
<evidence type="ECO:0000256" key="9">
    <source>
        <dbReference type="ARBA" id="ARBA00023136"/>
    </source>
</evidence>
<evidence type="ECO:0000256" key="11">
    <source>
        <dbReference type="ARBA" id="ARBA00048044"/>
    </source>
</evidence>
<gene>
    <name evidence="13" type="ORF">POCULU_LOCUS2904</name>
</gene>
<evidence type="ECO:0000256" key="8">
    <source>
        <dbReference type="ARBA" id="ARBA00023133"/>
    </source>
</evidence>
<dbReference type="OrthoDB" id="1726137at2759"/>
<evidence type="ECO:0000256" key="12">
    <source>
        <dbReference type="SAM" id="Phobius"/>
    </source>
</evidence>
<feature type="transmembrane region" description="Helical" evidence="12">
    <location>
        <begin position="276"/>
        <end position="298"/>
    </location>
</feature>
<evidence type="ECO:0000256" key="10">
    <source>
        <dbReference type="ARBA" id="ARBA00044501"/>
    </source>
</evidence>
<dbReference type="AlphaFoldDB" id="A0A9N8ZUZ6"/>
<dbReference type="Proteomes" id="UP000789572">
    <property type="component" value="Unassembled WGS sequence"/>
</dbReference>
<keyword evidence="6" id="KW-0560">Oxidoreductase</keyword>
<dbReference type="InterPro" id="IPR003780">
    <property type="entry name" value="COX15/CtaA_fam"/>
</dbReference>
<accession>A0A9N8ZUZ6</accession>
<dbReference type="GO" id="GO:0006784">
    <property type="term" value="P:heme A biosynthetic process"/>
    <property type="evidence" value="ECO:0007669"/>
    <property type="project" value="InterPro"/>
</dbReference>
<evidence type="ECO:0000256" key="2">
    <source>
        <dbReference type="ARBA" id="ARBA00004141"/>
    </source>
</evidence>
<name>A0A9N8ZUZ6_9GLOM</name>
<comment type="catalytic activity">
    <reaction evidence="11">
        <text>Fe(II)-heme o + 2 A + H2O = Fe(II)-heme a + 2 AH2</text>
        <dbReference type="Rhea" id="RHEA:63388"/>
        <dbReference type="ChEBI" id="CHEBI:13193"/>
        <dbReference type="ChEBI" id="CHEBI:15377"/>
        <dbReference type="ChEBI" id="CHEBI:17499"/>
        <dbReference type="ChEBI" id="CHEBI:60530"/>
        <dbReference type="ChEBI" id="CHEBI:61715"/>
        <dbReference type="EC" id="1.17.99.9"/>
    </reaction>
    <physiologicalReaction direction="left-to-right" evidence="11">
        <dbReference type="Rhea" id="RHEA:63389"/>
    </physiologicalReaction>
</comment>
<evidence type="ECO:0000256" key="7">
    <source>
        <dbReference type="ARBA" id="ARBA00023004"/>
    </source>
</evidence>
<dbReference type="InterPro" id="IPR023754">
    <property type="entry name" value="HemeA_Synthase_type2"/>
</dbReference>
<keyword evidence="14" id="KW-1185">Reference proteome</keyword>
<feature type="transmembrane region" description="Helical" evidence="12">
    <location>
        <begin position="432"/>
        <end position="455"/>
    </location>
</feature>
<evidence type="ECO:0000256" key="4">
    <source>
        <dbReference type="ARBA" id="ARBA00022723"/>
    </source>
</evidence>
<comment type="pathway">
    <text evidence="10">Porphyrin-containing compound metabolism; heme A biosynthesis; heme A from heme O: step 1/1.</text>
</comment>
<dbReference type="PANTHER" id="PTHR23289:SF2">
    <property type="entry name" value="CYTOCHROME C OXIDASE ASSEMBLY PROTEIN COX15 HOMOLOG"/>
    <property type="match status" value="1"/>
</dbReference>
<feature type="transmembrane region" description="Helical" evidence="12">
    <location>
        <begin position="330"/>
        <end position="351"/>
    </location>
</feature>
<evidence type="ECO:0000256" key="3">
    <source>
        <dbReference type="ARBA" id="ARBA00022692"/>
    </source>
</evidence>
<dbReference type="Pfam" id="PF02628">
    <property type="entry name" value="COX15-CtaA"/>
    <property type="match status" value="1"/>
</dbReference>
<feature type="transmembrane region" description="Helical" evidence="12">
    <location>
        <begin position="402"/>
        <end position="420"/>
    </location>
</feature>
<comment type="caution">
    <text evidence="13">The sequence shown here is derived from an EMBL/GenBank/DDBJ whole genome shotgun (WGS) entry which is preliminary data.</text>
</comment>
<evidence type="ECO:0000313" key="14">
    <source>
        <dbReference type="Proteomes" id="UP000789572"/>
    </source>
</evidence>
<keyword evidence="9 12" id="KW-0472">Membrane</keyword>
<evidence type="ECO:0000313" key="13">
    <source>
        <dbReference type="EMBL" id="CAG8507671.1"/>
    </source>
</evidence>
<feature type="transmembrane region" description="Helical" evidence="12">
    <location>
        <begin position="461"/>
        <end position="481"/>
    </location>
</feature>
<protein>
    <submittedName>
        <fullName evidence="13">3153_t:CDS:1</fullName>
    </submittedName>
</protein>
<feature type="transmembrane region" description="Helical" evidence="12">
    <location>
        <begin position="122"/>
        <end position="143"/>
    </location>
</feature>
<feature type="transmembrane region" description="Helical" evidence="12">
    <location>
        <begin position="238"/>
        <end position="256"/>
    </location>
</feature>
<dbReference type="PANTHER" id="PTHR23289">
    <property type="entry name" value="CYTOCHROME C OXIDASE ASSEMBLY PROTEIN COX15"/>
    <property type="match status" value="1"/>
</dbReference>
<keyword evidence="4" id="KW-0479">Metal-binding</keyword>
<reference evidence="13" key="1">
    <citation type="submission" date="2021-06" db="EMBL/GenBank/DDBJ databases">
        <authorList>
            <person name="Kallberg Y."/>
            <person name="Tangrot J."/>
            <person name="Rosling A."/>
        </authorList>
    </citation>
    <scope>NUCLEOTIDE SEQUENCE</scope>
    <source>
        <strain evidence="13">IA702</strain>
    </source>
</reference>
<dbReference type="HAMAP" id="MF_01665">
    <property type="entry name" value="HemeA_synth_type2"/>
    <property type="match status" value="1"/>
</dbReference>
<keyword evidence="3 12" id="KW-0812">Transmembrane</keyword>
<evidence type="ECO:0000256" key="6">
    <source>
        <dbReference type="ARBA" id="ARBA00023002"/>
    </source>
</evidence>
<proteinExistence type="inferred from homology"/>